<proteinExistence type="predicted"/>
<gene>
    <name evidence="1" type="ORF">cyc_01441</name>
</gene>
<dbReference type="InParanoid" id="A0A1D3D5V6"/>
<dbReference type="Proteomes" id="UP000095192">
    <property type="component" value="Unassembled WGS sequence"/>
</dbReference>
<evidence type="ECO:0000313" key="2">
    <source>
        <dbReference type="Proteomes" id="UP000095192"/>
    </source>
</evidence>
<keyword evidence="2" id="KW-1185">Reference proteome</keyword>
<name>A0A1D3D5V6_9EIME</name>
<organism evidence="1 2">
    <name type="scientific">Cyclospora cayetanensis</name>
    <dbReference type="NCBI Taxonomy" id="88456"/>
    <lineage>
        <taxon>Eukaryota</taxon>
        <taxon>Sar</taxon>
        <taxon>Alveolata</taxon>
        <taxon>Apicomplexa</taxon>
        <taxon>Conoidasida</taxon>
        <taxon>Coccidia</taxon>
        <taxon>Eucoccidiorida</taxon>
        <taxon>Eimeriorina</taxon>
        <taxon>Eimeriidae</taxon>
        <taxon>Cyclospora</taxon>
    </lineage>
</organism>
<accession>A0A1D3D5V6</accession>
<comment type="caution">
    <text evidence="1">The sequence shown here is derived from an EMBL/GenBank/DDBJ whole genome shotgun (WGS) entry which is preliminary data.</text>
</comment>
<dbReference type="SUPFAM" id="SSF49599">
    <property type="entry name" value="TRAF domain-like"/>
    <property type="match status" value="1"/>
</dbReference>
<reference evidence="1 2" key="1">
    <citation type="journal article" date="2016" name="BMC Genomics">
        <title>Comparative genomics reveals Cyclospora cayetanensis possesses coccidia-like metabolism and invasion components but unique surface antigens.</title>
        <authorList>
            <person name="Liu S."/>
            <person name="Wang L."/>
            <person name="Zheng H."/>
            <person name="Xu Z."/>
            <person name="Roellig D.M."/>
            <person name="Li N."/>
            <person name="Frace M.A."/>
            <person name="Tang K."/>
            <person name="Arrowood M.J."/>
            <person name="Moss D.M."/>
            <person name="Zhang L."/>
            <person name="Feng Y."/>
            <person name="Xiao L."/>
        </authorList>
    </citation>
    <scope>NUCLEOTIDE SEQUENCE [LARGE SCALE GENOMIC DNA]</scope>
    <source>
        <strain evidence="1 2">CHN_HEN01</strain>
    </source>
</reference>
<sequence>MLWRDRSAASPALVTSRFSLGGIRDFRLKLFPAGNPSSKPDHISIHLEQLEIWRALVFPITLTVGGVSQGPFKFRSPEYFQAANSFCKIEDLKLEGDSLHVRVEISPG</sequence>
<evidence type="ECO:0000313" key="1">
    <source>
        <dbReference type="EMBL" id="OEH78828.1"/>
    </source>
</evidence>
<dbReference type="EMBL" id="JROU02000600">
    <property type="protein sequence ID" value="OEH78828.1"/>
    <property type="molecule type" value="Genomic_DNA"/>
</dbReference>
<dbReference type="VEuPathDB" id="ToxoDB:cyc_01441"/>
<dbReference type="AlphaFoldDB" id="A0A1D3D5V6"/>
<protein>
    <submittedName>
        <fullName evidence="1">Uncharacterized protein</fullName>
    </submittedName>
</protein>